<dbReference type="EMBL" id="BRXZ01001365">
    <property type="protein sequence ID" value="GMH69389.1"/>
    <property type="molecule type" value="Genomic_DNA"/>
</dbReference>
<keyword evidence="2" id="KW-1185">Reference proteome</keyword>
<feature type="non-terminal residue" evidence="1">
    <location>
        <position position="1"/>
    </location>
</feature>
<proteinExistence type="predicted"/>
<organism evidence="1 2">
    <name type="scientific">Triparma retinervis</name>
    <dbReference type="NCBI Taxonomy" id="2557542"/>
    <lineage>
        <taxon>Eukaryota</taxon>
        <taxon>Sar</taxon>
        <taxon>Stramenopiles</taxon>
        <taxon>Ochrophyta</taxon>
        <taxon>Bolidophyceae</taxon>
        <taxon>Parmales</taxon>
        <taxon>Triparmaceae</taxon>
        <taxon>Triparma</taxon>
    </lineage>
</organism>
<protein>
    <submittedName>
        <fullName evidence="1">Uncharacterized protein</fullName>
    </submittedName>
</protein>
<evidence type="ECO:0000313" key="1">
    <source>
        <dbReference type="EMBL" id="GMH69389.1"/>
    </source>
</evidence>
<sequence length="73" mass="8155">LEDDILEWIADKKGIDVDDLDSLFSVEKALDTDKAGTEEYMEGIAKDCGIQAGDFIDKYLGEIEELKSVEVKK</sequence>
<dbReference type="AlphaFoldDB" id="A0A9W7ACA8"/>
<accession>A0A9W7ACA8</accession>
<evidence type="ECO:0000313" key="2">
    <source>
        <dbReference type="Proteomes" id="UP001165082"/>
    </source>
</evidence>
<gene>
    <name evidence="1" type="ORF">TrRE_jg7252</name>
</gene>
<name>A0A9W7ACA8_9STRA</name>
<comment type="caution">
    <text evidence="1">The sequence shown here is derived from an EMBL/GenBank/DDBJ whole genome shotgun (WGS) entry which is preliminary data.</text>
</comment>
<reference evidence="1" key="1">
    <citation type="submission" date="2022-07" db="EMBL/GenBank/DDBJ databases">
        <title>Genome analysis of Parmales, a sister group of diatoms, reveals the evolutionary specialization of diatoms from phago-mixotrophs to photoautotrophs.</title>
        <authorList>
            <person name="Ban H."/>
            <person name="Sato S."/>
            <person name="Yoshikawa S."/>
            <person name="Kazumasa Y."/>
            <person name="Nakamura Y."/>
            <person name="Ichinomiya M."/>
            <person name="Saitoh K."/>
            <person name="Sato N."/>
            <person name="Blanc-Mathieu R."/>
            <person name="Endo H."/>
            <person name="Kuwata A."/>
            <person name="Ogata H."/>
        </authorList>
    </citation>
    <scope>NUCLEOTIDE SEQUENCE</scope>
</reference>
<dbReference type="Proteomes" id="UP001165082">
    <property type="component" value="Unassembled WGS sequence"/>
</dbReference>
<dbReference type="OrthoDB" id="10328187at2759"/>